<dbReference type="PANTHER" id="PTHR11374:SF3">
    <property type="entry name" value="UDP-GLUCOSE 6-DEHYDROGENASE"/>
    <property type="match status" value="1"/>
</dbReference>
<evidence type="ECO:0000313" key="3">
    <source>
        <dbReference type="Proteomes" id="UP000887565"/>
    </source>
</evidence>
<dbReference type="WBParaSite" id="nRc.2.0.1.t05605-RA">
    <property type="protein sequence ID" value="nRc.2.0.1.t05605-RA"/>
    <property type="gene ID" value="nRc.2.0.1.g05605"/>
</dbReference>
<dbReference type="PANTHER" id="PTHR11374">
    <property type="entry name" value="UDP-GLUCOSE DEHYDROGENASE/UDP-MANNAC DEHYDROGENASE"/>
    <property type="match status" value="1"/>
</dbReference>
<dbReference type="GO" id="GO:0051287">
    <property type="term" value="F:NAD binding"/>
    <property type="evidence" value="ECO:0007669"/>
    <property type="project" value="InterPro"/>
</dbReference>
<organism evidence="3 4">
    <name type="scientific">Romanomermis culicivorax</name>
    <name type="common">Nematode worm</name>
    <dbReference type="NCBI Taxonomy" id="13658"/>
    <lineage>
        <taxon>Eukaryota</taxon>
        <taxon>Metazoa</taxon>
        <taxon>Ecdysozoa</taxon>
        <taxon>Nematoda</taxon>
        <taxon>Enoplea</taxon>
        <taxon>Dorylaimia</taxon>
        <taxon>Mermithida</taxon>
        <taxon>Mermithoidea</taxon>
        <taxon>Mermithidae</taxon>
        <taxon>Romanomermis</taxon>
    </lineage>
</organism>
<evidence type="ECO:0000313" key="4">
    <source>
        <dbReference type="WBParaSite" id="nRc.2.0.1.t05605-RA"/>
    </source>
</evidence>
<comment type="catalytic activity">
    <reaction evidence="1">
        <text>UDP-alpha-D-glucose + 2 NAD(+) + H2O = UDP-alpha-D-glucuronate + 2 NADH + 3 H(+)</text>
        <dbReference type="Rhea" id="RHEA:23596"/>
        <dbReference type="ChEBI" id="CHEBI:15377"/>
        <dbReference type="ChEBI" id="CHEBI:15378"/>
        <dbReference type="ChEBI" id="CHEBI:57540"/>
        <dbReference type="ChEBI" id="CHEBI:57945"/>
        <dbReference type="ChEBI" id="CHEBI:58052"/>
        <dbReference type="ChEBI" id="CHEBI:58885"/>
        <dbReference type="EC" id="1.1.1.22"/>
    </reaction>
</comment>
<dbReference type="Proteomes" id="UP000887565">
    <property type="component" value="Unplaced"/>
</dbReference>
<dbReference type="OMA" id="CCIGANS"/>
<dbReference type="InterPro" id="IPR001732">
    <property type="entry name" value="UDP-Glc/GDP-Man_DH_N"/>
</dbReference>
<dbReference type="Gene3D" id="3.40.50.720">
    <property type="entry name" value="NAD(P)-binding Rossmann-like Domain"/>
    <property type="match status" value="1"/>
</dbReference>
<dbReference type="Pfam" id="PF03721">
    <property type="entry name" value="UDPG_MGDP_dh_N"/>
    <property type="match status" value="1"/>
</dbReference>
<protein>
    <submittedName>
        <fullName evidence="4">UDP-glucose/GDP-mannose dehydrogenase N-terminal domain-containing protein</fullName>
    </submittedName>
</protein>
<feature type="domain" description="UDP-glucose/GDP-mannose dehydrogenase N-terminal" evidence="2">
    <location>
        <begin position="10"/>
        <end position="99"/>
    </location>
</feature>
<reference evidence="4" key="1">
    <citation type="submission" date="2022-11" db="UniProtKB">
        <authorList>
            <consortium name="WormBaseParasite"/>
        </authorList>
    </citation>
    <scope>IDENTIFICATION</scope>
</reference>
<dbReference type="AlphaFoldDB" id="A0A915HV01"/>
<dbReference type="GO" id="GO:0006024">
    <property type="term" value="P:glycosaminoglycan biosynthetic process"/>
    <property type="evidence" value="ECO:0007669"/>
    <property type="project" value="TreeGrafter"/>
</dbReference>
<evidence type="ECO:0000259" key="2">
    <source>
        <dbReference type="Pfam" id="PF03721"/>
    </source>
</evidence>
<keyword evidence="3" id="KW-1185">Reference proteome</keyword>
<accession>A0A915HV01</accession>
<name>A0A915HV01_ROMCU</name>
<dbReference type="GO" id="GO:0003979">
    <property type="term" value="F:UDP-glucose 6-dehydrogenase activity"/>
    <property type="evidence" value="ECO:0007669"/>
    <property type="project" value="UniProtKB-EC"/>
</dbReference>
<evidence type="ECO:0000256" key="1">
    <source>
        <dbReference type="ARBA" id="ARBA00047473"/>
    </source>
</evidence>
<dbReference type="InterPro" id="IPR028356">
    <property type="entry name" value="UDPglc_DH_euk"/>
</dbReference>
<proteinExistence type="predicted"/>
<dbReference type="InterPro" id="IPR036291">
    <property type="entry name" value="NAD(P)-bd_dom_sf"/>
</dbReference>
<dbReference type="SUPFAM" id="SSF51735">
    <property type="entry name" value="NAD(P)-binding Rossmann-fold domains"/>
    <property type="match status" value="1"/>
</dbReference>
<sequence>MTPRPEKVTDICCIGAGYVGGPTCSVIAYKCPDVRVTVVDKHEDKIRKWNSDELPLFEPHLDSIVKSCRGKNLFFDTDVDSAIRKAQLIFICVHTPTKTFGFNK</sequence>
<dbReference type="GO" id="GO:0005634">
    <property type="term" value="C:nucleus"/>
    <property type="evidence" value="ECO:0007669"/>
    <property type="project" value="TreeGrafter"/>
</dbReference>